<evidence type="ECO:0000256" key="1">
    <source>
        <dbReference type="SAM" id="Phobius"/>
    </source>
</evidence>
<dbReference type="EMBL" id="SRZK01000095">
    <property type="protein sequence ID" value="TGZ10002.1"/>
    <property type="molecule type" value="Genomic_DNA"/>
</dbReference>
<reference evidence="2 3" key="1">
    <citation type="submission" date="2019-04" db="EMBL/GenBank/DDBJ databases">
        <title>Streptomyces rhizosphaericola sp. nov., an actinobacterium isolated from the wheat rhizosphere.</title>
        <authorList>
            <person name="Vargas Hoyos H.A."/>
            <person name="Santos S.N."/>
            <person name="Genuario D.B."/>
            <person name="Melo I.S."/>
            <person name="Da Silva L.J."/>
            <person name="Da Silva F.S.P."/>
            <person name="Zucchi T.D."/>
        </authorList>
    </citation>
    <scope>NUCLEOTIDE SEQUENCE [LARGE SCALE GENOMIC DNA]</scope>
    <source>
        <strain evidence="2 3">1AS2c</strain>
    </source>
</reference>
<keyword evidence="1" id="KW-0472">Membrane</keyword>
<dbReference type="Proteomes" id="UP000306274">
    <property type="component" value="Unassembled WGS sequence"/>
</dbReference>
<feature type="transmembrane region" description="Helical" evidence="1">
    <location>
        <begin position="27"/>
        <end position="53"/>
    </location>
</feature>
<organism evidence="2 3">
    <name type="scientific">Streptomyces rhizosphaericola</name>
    <dbReference type="NCBI Taxonomy" id="2564098"/>
    <lineage>
        <taxon>Bacteria</taxon>
        <taxon>Bacillati</taxon>
        <taxon>Actinomycetota</taxon>
        <taxon>Actinomycetes</taxon>
        <taxon>Kitasatosporales</taxon>
        <taxon>Streptomycetaceae</taxon>
        <taxon>Streptomyces</taxon>
    </lineage>
</organism>
<dbReference type="RefSeq" id="WP_084990722.1">
    <property type="nucleotide sequence ID" value="NZ_JBLLLO010000057.1"/>
</dbReference>
<accession>A0ABY2PGG9</accession>
<evidence type="ECO:0000313" key="2">
    <source>
        <dbReference type="EMBL" id="TGZ10002.1"/>
    </source>
</evidence>
<evidence type="ECO:0000313" key="3">
    <source>
        <dbReference type="Proteomes" id="UP000306274"/>
    </source>
</evidence>
<proteinExistence type="predicted"/>
<keyword evidence="1" id="KW-1133">Transmembrane helix</keyword>
<name>A0ABY2PGG9_9ACTN</name>
<sequence length="63" mass="5909">MNTSSTPAVLTATGALTESDPGATLPAIAPVAATPVVVVAALGAGFVAGYAAGRAAGNVELPM</sequence>
<keyword evidence="1" id="KW-0812">Transmembrane</keyword>
<keyword evidence="3" id="KW-1185">Reference proteome</keyword>
<protein>
    <submittedName>
        <fullName evidence="2">Uncharacterized protein</fullName>
    </submittedName>
</protein>
<comment type="caution">
    <text evidence="2">The sequence shown here is derived from an EMBL/GenBank/DDBJ whole genome shotgun (WGS) entry which is preliminary data.</text>
</comment>
<gene>
    <name evidence="2" type="ORF">E5Z02_12165</name>
</gene>